<dbReference type="PROSITE" id="PS00330">
    <property type="entry name" value="HEMOLYSIN_CALCIUM"/>
    <property type="match status" value="1"/>
</dbReference>
<dbReference type="PRINTS" id="PR00313">
    <property type="entry name" value="CABNDNGRPT"/>
</dbReference>
<dbReference type="GO" id="GO:0005509">
    <property type="term" value="F:calcium ion binding"/>
    <property type="evidence" value="ECO:0007669"/>
    <property type="project" value="InterPro"/>
</dbReference>
<accession>A0AAV5A1G9</accession>
<comment type="caution">
    <text evidence="3">The sequence shown here is derived from an EMBL/GenBank/DDBJ whole genome shotgun (WGS) entry which is preliminary data.</text>
</comment>
<dbReference type="InterPro" id="IPR011049">
    <property type="entry name" value="Serralysin-like_metalloprot_C"/>
</dbReference>
<dbReference type="EMBL" id="BPQO01000065">
    <property type="protein sequence ID" value="GJD92775.1"/>
    <property type="molecule type" value="Genomic_DNA"/>
</dbReference>
<dbReference type="Proteomes" id="UP001055247">
    <property type="component" value="Unassembled WGS sequence"/>
</dbReference>
<proteinExistence type="predicted"/>
<evidence type="ECO:0000256" key="1">
    <source>
        <dbReference type="ARBA" id="ARBA00004613"/>
    </source>
</evidence>
<gene>
    <name evidence="3" type="ORF">BHAOGJBA_6333</name>
</gene>
<dbReference type="Gene3D" id="2.150.10.10">
    <property type="entry name" value="Serralysin-like metalloprotease, C-terminal"/>
    <property type="match status" value="3"/>
</dbReference>
<organism evidence="3 4">
    <name type="scientific">Methylobacterium hispanicum</name>
    <dbReference type="NCBI Taxonomy" id="270350"/>
    <lineage>
        <taxon>Bacteria</taxon>
        <taxon>Pseudomonadati</taxon>
        <taxon>Pseudomonadota</taxon>
        <taxon>Alphaproteobacteria</taxon>
        <taxon>Hyphomicrobiales</taxon>
        <taxon>Methylobacteriaceae</taxon>
        <taxon>Methylobacterium</taxon>
    </lineage>
</organism>
<dbReference type="InterPro" id="IPR001343">
    <property type="entry name" value="Hemolysn_Ca-bd"/>
</dbReference>
<keyword evidence="2" id="KW-0964">Secreted</keyword>
<name>A0AAV5A1G9_9HYPH</name>
<dbReference type="InterPro" id="IPR050557">
    <property type="entry name" value="RTX_toxin/Mannuronan_C5-epim"/>
</dbReference>
<keyword evidence="4" id="KW-1185">Reference proteome</keyword>
<sequence length="290" mass="28530">MALLNIGSLLNGTAQNSVLDLGVVANLPGVVSLDGAVDVLTPAGTALNVDADLQLLSGTDVGDVLDAVLGGGLIFGQDGNDTLNGNAGNDVMDGGSGDDTLFGGLGNDTLLGAGGNDFIDGGSGDDLIFGGRGSDTIVGNGGRDTVFGGQDTDLINYTASPDGAILLGNMGNDLIYGGSGADTIFGGQDEDRIFGGGGDDIINGDLGNDIITGGSGADRFVFNNPINGLLSGSDRITDFNAGAGDRLALNGQSYFLSSDANGNAVLTLSGGGNVTLEGVAAGSVQSSWFA</sequence>
<evidence type="ECO:0000313" key="3">
    <source>
        <dbReference type="EMBL" id="GJD92775.1"/>
    </source>
</evidence>
<reference evidence="3" key="2">
    <citation type="submission" date="2021-08" db="EMBL/GenBank/DDBJ databases">
        <authorList>
            <person name="Tani A."/>
            <person name="Ola A."/>
            <person name="Ogura Y."/>
            <person name="Katsura K."/>
            <person name="Hayashi T."/>
        </authorList>
    </citation>
    <scope>NUCLEOTIDE SEQUENCE</scope>
    <source>
        <strain evidence="3">DSM 16372</strain>
    </source>
</reference>
<dbReference type="RefSeq" id="WP_066923280.1">
    <property type="nucleotide sequence ID" value="NZ_BPQO01000065.1"/>
</dbReference>
<dbReference type="AlphaFoldDB" id="A0AAV5A1G9"/>
<evidence type="ECO:0000313" key="4">
    <source>
        <dbReference type="Proteomes" id="UP001055247"/>
    </source>
</evidence>
<comment type="subcellular location">
    <subcellularLocation>
        <location evidence="1">Secreted</location>
    </subcellularLocation>
</comment>
<dbReference type="PANTHER" id="PTHR38340:SF1">
    <property type="entry name" value="S-LAYER PROTEIN"/>
    <property type="match status" value="1"/>
</dbReference>
<dbReference type="PANTHER" id="PTHR38340">
    <property type="entry name" value="S-LAYER PROTEIN"/>
    <property type="match status" value="1"/>
</dbReference>
<evidence type="ECO:0008006" key="5">
    <source>
        <dbReference type="Google" id="ProtNLM"/>
    </source>
</evidence>
<reference evidence="3" key="1">
    <citation type="journal article" date="2016" name="Front. Microbiol.">
        <title>Genome Sequence of the Piezophilic, Mesophilic Sulfate-Reducing Bacterium Desulfovibrio indicus J2T.</title>
        <authorList>
            <person name="Cao J."/>
            <person name="Maignien L."/>
            <person name="Shao Z."/>
            <person name="Alain K."/>
            <person name="Jebbar M."/>
        </authorList>
    </citation>
    <scope>NUCLEOTIDE SEQUENCE</scope>
    <source>
        <strain evidence="3">DSM 16372</strain>
    </source>
</reference>
<dbReference type="GO" id="GO:0005576">
    <property type="term" value="C:extracellular region"/>
    <property type="evidence" value="ECO:0007669"/>
    <property type="project" value="UniProtKB-SubCell"/>
</dbReference>
<dbReference type="SUPFAM" id="SSF51120">
    <property type="entry name" value="beta-Roll"/>
    <property type="match status" value="2"/>
</dbReference>
<evidence type="ECO:0000256" key="2">
    <source>
        <dbReference type="ARBA" id="ARBA00022525"/>
    </source>
</evidence>
<dbReference type="InterPro" id="IPR018511">
    <property type="entry name" value="Hemolysin-typ_Ca-bd_CS"/>
</dbReference>
<dbReference type="Pfam" id="PF00353">
    <property type="entry name" value="HemolysinCabind"/>
    <property type="match status" value="3"/>
</dbReference>
<protein>
    <recommendedName>
        <fullName evidence="5">Calcium-binding protein</fullName>
    </recommendedName>
</protein>